<dbReference type="PANTHER" id="PTHR43393:SF3">
    <property type="entry name" value="LYSINE DECARBOXYLASE-LIKE PROTEIN"/>
    <property type="match status" value="1"/>
</dbReference>
<dbReference type="Proteomes" id="UP001597297">
    <property type="component" value="Unassembled WGS sequence"/>
</dbReference>
<keyword evidence="2" id="KW-1185">Reference proteome</keyword>
<sequence>MRCSVVRELDSLDAFLKQKGQLHCAVVQGLDFTNVEVDWERLDFDGVVFLGCHFPKEVTADFLINKGAVIFPAFPNLPYNPYRNRLYAREELMEGWTEAEDRSVDKRIYDHFVKKGRSKADILESLAQRLHDHAIDDGVRDLLGGRIETGGEKKVVGIMGGHSTARDDVYYKKVVRLARDLSRAGYFIASGGGPGTMEAANLGAWLIDVSDEELEEVFQILARAPHFESPGYMQAARKVLERHPKGGTSLAIPTWFYGHEPSNLFSKHIAKYFSNSIREDGLLAIATHGVVFAPGSAGTTQEIFMDATQNHYVTFDEVSPMIFLGEKRYTEDTMLFPCLEQLAQGRDYAAYIHCTDEVDSAVSFVRTHPPFKVSK</sequence>
<comment type="caution">
    <text evidence="1">The sequence shown here is derived from an EMBL/GenBank/DDBJ whole genome shotgun (WGS) entry which is preliminary data.</text>
</comment>
<dbReference type="RefSeq" id="WP_377095364.1">
    <property type="nucleotide sequence ID" value="NZ_JBHSJM010000001.1"/>
</dbReference>
<gene>
    <name evidence="1" type="ORF">ACFSQZ_06670</name>
</gene>
<organism evidence="1 2">
    <name type="scientific">Rubritalea spongiae</name>
    <dbReference type="NCBI Taxonomy" id="430797"/>
    <lineage>
        <taxon>Bacteria</taxon>
        <taxon>Pseudomonadati</taxon>
        <taxon>Verrucomicrobiota</taxon>
        <taxon>Verrucomicrobiia</taxon>
        <taxon>Verrucomicrobiales</taxon>
        <taxon>Rubritaleaceae</taxon>
        <taxon>Rubritalea</taxon>
    </lineage>
</organism>
<dbReference type="EMBL" id="JBHUJC010000019">
    <property type="protein sequence ID" value="MFD2276143.1"/>
    <property type="molecule type" value="Genomic_DNA"/>
</dbReference>
<dbReference type="InterPro" id="IPR052341">
    <property type="entry name" value="LOG_family_nucleotidases"/>
</dbReference>
<dbReference type="SUPFAM" id="SSF102405">
    <property type="entry name" value="MCP/YpsA-like"/>
    <property type="match status" value="1"/>
</dbReference>
<reference evidence="2" key="1">
    <citation type="journal article" date="2019" name="Int. J. Syst. Evol. Microbiol.">
        <title>The Global Catalogue of Microorganisms (GCM) 10K type strain sequencing project: providing services to taxonomists for standard genome sequencing and annotation.</title>
        <authorList>
            <consortium name="The Broad Institute Genomics Platform"/>
            <consortium name="The Broad Institute Genome Sequencing Center for Infectious Disease"/>
            <person name="Wu L."/>
            <person name="Ma J."/>
        </authorList>
    </citation>
    <scope>NUCLEOTIDE SEQUENCE [LARGE SCALE GENOMIC DNA]</scope>
    <source>
        <strain evidence="2">JCM 16545</strain>
    </source>
</reference>
<keyword evidence="1" id="KW-0378">Hydrolase</keyword>
<proteinExistence type="predicted"/>
<dbReference type="GO" id="GO:0016798">
    <property type="term" value="F:hydrolase activity, acting on glycosyl bonds"/>
    <property type="evidence" value="ECO:0007669"/>
    <property type="project" value="UniProtKB-KW"/>
</dbReference>
<dbReference type="EC" id="3.2.2.-" evidence="1"/>
<name>A0ABW5E0V3_9BACT</name>
<accession>A0ABW5E0V3</accession>
<dbReference type="PANTHER" id="PTHR43393">
    <property type="entry name" value="CYTOKININ RIBOSIDE 5'-MONOPHOSPHATE PHOSPHORIBOHYDROLASE"/>
    <property type="match status" value="1"/>
</dbReference>
<evidence type="ECO:0000313" key="1">
    <source>
        <dbReference type="EMBL" id="MFD2276143.1"/>
    </source>
</evidence>
<evidence type="ECO:0000313" key="2">
    <source>
        <dbReference type="Proteomes" id="UP001597297"/>
    </source>
</evidence>
<keyword evidence="1" id="KW-0326">Glycosidase</keyword>
<dbReference type="Gene3D" id="3.40.50.450">
    <property type="match status" value="1"/>
</dbReference>
<protein>
    <submittedName>
        <fullName evidence="1">LOG family protein</fullName>
        <ecNumber evidence="1">3.2.2.-</ecNumber>
    </submittedName>
</protein>